<dbReference type="GO" id="GO:0004777">
    <property type="term" value="F:succinate-semialdehyde dehydrogenase (NAD+) activity"/>
    <property type="evidence" value="ECO:0007669"/>
    <property type="project" value="TreeGrafter"/>
</dbReference>
<dbReference type="InterPro" id="IPR016162">
    <property type="entry name" value="Ald_DH_N"/>
</dbReference>
<evidence type="ECO:0000259" key="1">
    <source>
        <dbReference type="Pfam" id="PF00171"/>
    </source>
</evidence>
<dbReference type="PANTHER" id="PTHR43217">
    <property type="entry name" value="SUCCINATE SEMIALDEHYDE DEHYDROGENASE [NAD(P)+] SAD"/>
    <property type="match status" value="1"/>
</dbReference>
<dbReference type="InterPro" id="IPR047110">
    <property type="entry name" value="GABD/Sad-like"/>
</dbReference>
<sequence length="496" mass="56045">MLKLGKALFRYGISQKKSQLVNVARMANKKMSDLIPMNQKFFSQSTLKLDNPYTGEQILELPFLSKEEQHEILVKAKDASKKNRQSNLRERKDVVRKIIKYLQDNKETIAVEITSCMGKPVLQSRQEIDTAIERCNALIDISEEALAKEVIESNKYVTKYLGTVLILSSFDFPILSAINHMIPALLCGNSVLIKDNPRTPIFGEHFQKASENNWVQSFLANQQDVKLLYQEHAINYVVFMGSLESAHDVYQEVAKNDFIDVQLDLDMENAAEVLLRAAFYNAGQSRNSMQRIYIEKAISNDFINLFSKMAFERLQIGDPMDEQTDIGPLAQLDYIEKMEGKNKQIKTKLIEFVADAVNMGGALVLGGNQNTDDKGMGRFFEPTIIANATNGMKVQAQQIFGPIVTFQEVESDVQAKDLINASKYGVTSAIFTSDEICMDYFIGNLKVGVVNINKCPVMQDHYLPVTGRKVCGKILYNSKYAFDNFTRLKSVNIRLN</sequence>
<evidence type="ECO:0000313" key="2">
    <source>
        <dbReference type="EMBL" id="CDW75873.1"/>
    </source>
</evidence>
<dbReference type="Proteomes" id="UP000039865">
    <property type="component" value="Unassembled WGS sequence"/>
</dbReference>
<proteinExistence type="predicted"/>
<dbReference type="Gene3D" id="3.40.605.10">
    <property type="entry name" value="Aldehyde Dehydrogenase, Chain A, domain 1"/>
    <property type="match status" value="1"/>
</dbReference>
<name>A0A078A305_STYLE</name>
<dbReference type="PANTHER" id="PTHR43217:SF1">
    <property type="entry name" value="SUCCINATE SEMIALDEHYDE DEHYDROGENASE [NAD(P)+] SAD"/>
    <property type="match status" value="1"/>
</dbReference>
<accession>A0A078A305</accession>
<dbReference type="SUPFAM" id="SSF53720">
    <property type="entry name" value="ALDH-like"/>
    <property type="match status" value="1"/>
</dbReference>
<dbReference type="EMBL" id="CCKQ01004714">
    <property type="protein sequence ID" value="CDW75873.1"/>
    <property type="molecule type" value="Genomic_DNA"/>
</dbReference>
<dbReference type="InterPro" id="IPR015590">
    <property type="entry name" value="Aldehyde_DH_dom"/>
</dbReference>
<protein>
    <submittedName>
        <fullName evidence="2">Aldehyde dehydrogenase</fullName>
    </submittedName>
</protein>
<dbReference type="InParanoid" id="A0A078A305"/>
<dbReference type="Pfam" id="PF00171">
    <property type="entry name" value="Aldedh"/>
    <property type="match status" value="1"/>
</dbReference>
<dbReference type="Gene3D" id="3.40.309.10">
    <property type="entry name" value="Aldehyde Dehydrogenase, Chain A, domain 2"/>
    <property type="match status" value="1"/>
</dbReference>
<dbReference type="InterPro" id="IPR016163">
    <property type="entry name" value="Ald_DH_C"/>
</dbReference>
<dbReference type="InterPro" id="IPR016161">
    <property type="entry name" value="Ald_DH/histidinol_DH"/>
</dbReference>
<dbReference type="AlphaFoldDB" id="A0A078A305"/>
<keyword evidence="3" id="KW-1185">Reference proteome</keyword>
<dbReference type="OrthoDB" id="310895at2759"/>
<dbReference type="OMA" id="LIPAAWD"/>
<reference evidence="2 3" key="1">
    <citation type="submission" date="2014-06" db="EMBL/GenBank/DDBJ databases">
        <authorList>
            <person name="Swart Estienne"/>
        </authorList>
    </citation>
    <scope>NUCLEOTIDE SEQUENCE [LARGE SCALE GENOMIC DNA]</scope>
    <source>
        <strain evidence="2 3">130c</strain>
    </source>
</reference>
<organism evidence="2 3">
    <name type="scientific">Stylonychia lemnae</name>
    <name type="common">Ciliate</name>
    <dbReference type="NCBI Taxonomy" id="5949"/>
    <lineage>
        <taxon>Eukaryota</taxon>
        <taxon>Sar</taxon>
        <taxon>Alveolata</taxon>
        <taxon>Ciliophora</taxon>
        <taxon>Intramacronucleata</taxon>
        <taxon>Spirotrichea</taxon>
        <taxon>Stichotrichia</taxon>
        <taxon>Sporadotrichida</taxon>
        <taxon>Oxytrichidae</taxon>
        <taxon>Stylonychinae</taxon>
        <taxon>Stylonychia</taxon>
    </lineage>
</organism>
<gene>
    <name evidence="2" type="primary">Contig17277.g18398</name>
    <name evidence="2" type="ORF">STYLEM_4868</name>
</gene>
<feature type="domain" description="Aldehyde dehydrogenase" evidence="1">
    <location>
        <begin position="45"/>
        <end position="491"/>
    </location>
</feature>
<evidence type="ECO:0000313" key="3">
    <source>
        <dbReference type="Proteomes" id="UP000039865"/>
    </source>
</evidence>